<reference evidence="4 5" key="1">
    <citation type="journal article" date="2019" name="Int. J. Syst. Evol. Microbiol.">
        <title>The Global Catalogue of Microorganisms (GCM) 10K type strain sequencing project: providing services to taxonomists for standard genome sequencing and annotation.</title>
        <authorList>
            <consortium name="The Broad Institute Genomics Platform"/>
            <consortium name="The Broad Institute Genome Sequencing Center for Infectious Disease"/>
            <person name="Wu L."/>
            <person name="Ma J."/>
        </authorList>
    </citation>
    <scope>NUCLEOTIDE SEQUENCE [LARGE SCALE GENOMIC DNA]</scope>
    <source>
        <strain evidence="4 5">JCM 14306</strain>
    </source>
</reference>
<evidence type="ECO:0000259" key="3">
    <source>
        <dbReference type="PROSITE" id="PS50043"/>
    </source>
</evidence>
<comment type="caution">
    <text evidence="4">The sequence shown here is derived from an EMBL/GenBank/DDBJ whole genome shotgun (WGS) entry which is preliminary data.</text>
</comment>
<keyword evidence="2" id="KW-0067">ATP-binding</keyword>
<dbReference type="EMBL" id="BAAANE010000007">
    <property type="protein sequence ID" value="GAA1646080.1"/>
    <property type="molecule type" value="Genomic_DNA"/>
</dbReference>
<dbReference type="Proteomes" id="UP001501319">
    <property type="component" value="Unassembled WGS sequence"/>
</dbReference>
<dbReference type="SUPFAM" id="SSF46894">
    <property type="entry name" value="C-terminal effector domain of the bipartite response regulators"/>
    <property type="match status" value="1"/>
</dbReference>
<dbReference type="PRINTS" id="PR00038">
    <property type="entry name" value="HTHLUXR"/>
</dbReference>
<dbReference type="SMART" id="SM00421">
    <property type="entry name" value="HTH_LUXR"/>
    <property type="match status" value="1"/>
</dbReference>
<evidence type="ECO:0000256" key="1">
    <source>
        <dbReference type="ARBA" id="ARBA00022741"/>
    </source>
</evidence>
<dbReference type="Gene3D" id="3.40.50.300">
    <property type="entry name" value="P-loop containing nucleotide triphosphate hydrolases"/>
    <property type="match status" value="1"/>
</dbReference>
<gene>
    <name evidence="4" type="ORF">GCM10009744_41320</name>
</gene>
<organism evidence="4 5">
    <name type="scientific">Kribbella alba</name>
    <dbReference type="NCBI Taxonomy" id="190197"/>
    <lineage>
        <taxon>Bacteria</taxon>
        <taxon>Bacillati</taxon>
        <taxon>Actinomycetota</taxon>
        <taxon>Actinomycetes</taxon>
        <taxon>Propionibacteriales</taxon>
        <taxon>Kribbellaceae</taxon>
        <taxon>Kribbella</taxon>
    </lineage>
</organism>
<keyword evidence="5" id="KW-1185">Reference proteome</keyword>
<dbReference type="Pfam" id="PF00196">
    <property type="entry name" value="GerE"/>
    <property type="match status" value="1"/>
</dbReference>
<dbReference type="InterPro" id="IPR016032">
    <property type="entry name" value="Sig_transdc_resp-reg_C-effctor"/>
</dbReference>
<feature type="domain" description="HTH luxR-type" evidence="3">
    <location>
        <begin position="868"/>
        <end position="935"/>
    </location>
</feature>
<dbReference type="PROSITE" id="PS50043">
    <property type="entry name" value="HTH_LUXR_2"/>
    <property type="match status" value="1"/>
</dbReference>
<dbReference type="PROSITE" id="PS00622">
    <property type="entry name" value="HTH_LUXR_1"/>
    <property type="match status" value="1"/>
</dbReference>
<evidence type="ECO:0000313" key="5">
    <source>
        <dbReference type="Proteomes" id="UP001501319"/>
    </source>
</evidence>
<dbReference type="Gene3D" id="1.25.40.10">
    <property type="entry name" value="Tetratricopeptide repeat domain"/>
    <property type="match status" value="1"/>
</dbReference>
<dbReference type="Gene3D" id="1.10.10.10">
    <property type="entry name" value="Winged helix-like DNA-binding domain superfamily/Winged helix DNA-binding domain"/>
    <property type="match status" value="1"/>
</dbReference>
<dbReference type="PANTHER" id="PTHR16305:SF35">
    <property type="entry name" value="TRANSCRIPTIONAL ACTIVATOR DOMAIN"/>
    <property type="match status" value="1"/>
</dbReference>
<dbReference type="CDD" id="cd06170">
    <property type="entry name" value="LuxR_C_like"/>
    <property type="match status" value="1"/>
</dbReference>
<protein>
    <submittedName>
        <fullName evidence="4">LuxR family transcriptional regulator</fullName>
    </submittedName>
</protein>
<accession>A0ABN2FGN2</accession>
<dbReference type="SUPFAM" id="SSF52540">
    <property type="entry name" value="P-loop containing nucleoside triphosphate hydrolases"/>
    <property type="match status" value="1"/>
</dbReference>
<dbReference type="InterPro" id="IPR027417">
    <property type="entry name" value="P-loop_NTPase"/>
</dbReference>
<dbReference type="InterPro" id="IPR000792">
    <property type="entry name" value="Tscrpt_reg_LuxR_C"/>
</dbReference>
<dbReference type="PANTHER" id="PTHR16305">
    <property type="entry name" value="TESTICULAR SOLUBLE ADENYLYL CYCLASE"/>
    <property type="match status" value="1"/>
</dbReference>
<name>A0ABN2FGN2_9ACTN</name>
<evidence type="ECO:0000313" key="4">
    <source>
        <dbReference type="EMBL" id="GAA1646080.1"/>
    </source>
</evidence>
<dbReference type="SUPFAM" id="SSF48452">
    <property type="entry name" value="TPR-like"/>
    <property type="match status" value="1"/>
</dbReference>
<keyword evidence="1" id="KW-0547">Nucleotide-binding</keyword>
<dbReference type="Pfam" id="PF13191">
    <property type="entry name" value="AAA_16"/>
    <property type="match status" value="1"/>
</dbReference>
<evidence type="ECO:0000256" key="2">
    <source>
        <dbReference type="ARBA" id="ARBA00022840"/>
    </source>
</evidence>
<proteinExistence type="predicted"/>
<dbReference type="InterPro" id="IPR036388">
    <property type="entry name" value="WH-like_DNA-bd_sf"/>
</dbReference>
<dbReference type="RefSeq" id="WP_344113411.1">
    <property type="nucleotide sequence ID" value="NZ_BAAANE010000007.1"/>
</dbReference>
<sequence>MKSDLVGRAAELERIDSLLERYTSPRPALLLRGDRGIGKTALLDAAAARATARGMQVLRAFGAEFEAGLSFSALHQLLYPLRDRVDRLAGRQRDALQQVLDLAPGLAPDPLVATAVLALLSGVAAERPLLLIVDDIPWIDPASAATLGFAARRFGHDPIAFLATARTGAHGLLDQLQVPERVIRPLGARSAGILLDIQWPGLAPPVRRRTLSEAAGNPLALRELPTLLDDRQRSGQDPLPDFLPLSGRLKAAFAEEIRTLPAVTREVLLHLALEPDVSLAAIRGPAAASADVDYLAPAVQADLVHADAGGRGTWFRHPLIRSAILHQTPPGERRDAHQALATAMAGSPERRAWHLAEAATGPDEAVARALDEAAMSAWRRSEPSAAASRDLDQAAIKYQRRAGASTAVTALIRAAELSPHAAERSRRLTEAAYLANITGQLDEVPRLLADAGQAPDTPTGLVFATTAHLLTNQDGDVDAAYRLLTQALDHVDCTANHDRRWDLDGILYALLLVSLYSLRPEPWELLNKAMARFEPEEVVPFRLCHDAYVDPSGTADAVRDGLALAFAALPTDAAPWQLMPLAFAAAAMDVLSDYRYLVRRMIDRERDGGAIAMVIPGLMLLGHDSYVHGRWDEAERLAWEGLDLAAVYGYHFWAGQIRALLASGAALRGNVDLARTRRTETTSWAAPRGMGVTVAYARSAGNLAAMGQGDFDEALVQIARIDPPGAPSADIPGRWVVLDLVEAAVRSGRIDQARAHVVAAQQAGLDRIGPRIALIVAGAAALAADDDDQAGALFEAALSLPDAARWPWEHARIQFAYGQWLRRTHDTTLARVHLRAALEIFDRIGAEGFAQRVRQELRAAGVAYAVQPDLPASPLTAQERQIADLAASGLTNKQIAERLFLSHRTVGSHLHRLYPKLGVASRTALRTALEALTRGEDAPRFPS</sequence>
<dbReference type="InterPro" id="IPR011990">
    <property type="entry name" value="TPR-like_helical_dom_sf"/>
</dbReference>
<dbReference type="InterPro" id="IPR041664">
    <property type="entry name" value="AAA_16"/>
</dbReference>